<dbReference type="RefSeq" id="XP_012936358.1">
    <property type="nucleotide sequence ID" value="XM_013080904.2"/>
</dbReference>
<evidence type="ECO:0000313" key="1">
    <source>
        <dbReference type="Proteomes" id="UP000694888"/>
    </source>
</evidence>
<dbReference type="GeneID" id="101856727"/>
<name>A0ABM0ZX66_APLCA</name>
<proteinExistence type="predicted"/>
<sequence>MKNFKRTVILVDRRTNPGQDLFIRGGIDHGHFPSCVGASSAYTSPCAIPLFHRKLEINTVTPARDSWAVADMYLDWEGPEPTQGKYNGRVADGTPAQWTTNQIGAKYYSPLNTFGPQYWYVDVNMDCSKTVDGFFEFKALVNGNWEGNPHLEATCGGPEGKTPPYHSPNHFARCGYLNVFHWDTPGCDIYAIPSAAAAQQPIVG</sequence>
<keyword evidence="1" id="KW-1185">Reference proteome</keyword>
<evidence type="ECO:0000313" key="2">
    <source>
        <dbReference type="RefSeq" id="XP_012936358.1"/>
    </source>
</evidence>
<protein>
    <submittedName>
        <fullName evidence="2">Alpha-amylase</fullName>
    </submittedName>
</protein>
<gene>
    <name evidence="2" type="primary">LOC101856727</name>
</gene>
<accession>A0ABM0ZX66</accession>
<organism evidence="1 2">
    <name type="scientific">Aplysia californica</name>
    <name type="common">California sea hare</name>
    <dbReference type="NCBI Taxonomy" id="6500"/>
    <lineage>
        <taxon>Eukaryota</taxon>
        <taxon>Metazoa</taxon>
        <taxon>Spiralia</taxon>
        <taxon>Lophotrochozoa</taxon>
        <taxon>Mollusca</taxon>
        <taxon>Gastropoda</taxon>
        <taxon>Heterobranchia</taxon>
        <taxon>Euthyneura</taxon>
        <taxon>Tectipleura</taxon>
        <taxon>Aplysiida</taxon>
        <taxon>Aplysioidea</taxon>
        <taxon>Aplysiidae</taxon>
        <taxon>Aplysia</taxon>
    </lineage>
</organism>
<dbReference type="Proteomes" id="UP000694888">
    <property type="component" value="Unplaced"/>
</dbReference>
<reference evidence="2" key="1">
    <citation type="submission" date="2025-08" db="UniProtKB">
        <authorList>
            <consortium name="RefSeq"/>
        </authorList>
    </citation>
    <scope>IDENTIFICATION</scope>
</reference>